<proteinExistence type="predicted"/>
<dbReference type="AlphaFoldDB" id="A0A834UAI8"/>
<comment type="caution">
    <text evidence="1">The sequence shown here is derived from an EMBL/GenBank/DDBJ whole genome shotgun (WGS) entry which is preliminary data.</text>
</comment>
<sequence>MPGLLKGEHFPYSQRSSLLTGNPSETWNRKIIRARSLVIFLYRKVEETDGEAIPFVLNLAFGKIAWQASNHTTTATSTTTTVTTTTITIVAATTITNTTSTTTTTTTTKTTTTKANA</sequence>
<evidence type="ECO:0000313" key="1">
    <source>
        <dbReference type="EMBL" id="KAF7426936.1"/>
    </source>
</evidence>
<evidence type="ECO:0000313" key="2">
    <source>
        <dbReference type="Proteomes" id="UP000600918"/>
    </source>
</evidence>
<accession>A0A834UAI8</accession>
<protein>
    <submittedName>
        <fullName evidence="1">Uncharacterized protein</fullName>
    </submittedName>
</protein>
<organism evidence="1 2">
    <name type="scientific">Vespula pensylvanica</name>
    <name type="common">Western yellow jacket</name>
    <name type="synonym">Wasp</name>
    <dbReference type="NCBI Taxonomy" id="30213"/>
    <lineage>
        <taxon>Eukaryota</taxon>
        <taxon>Metazoa</taxon>
        <taxon>Ecdysozoa</taxon>
        <taxon>Arthropoda</taxon>
        <taxon>Hexapoda</taxon>
        <taxon>Insecta</taxon>
        <taxon>Pterygota</taxon>
        <taxon>Neoptera</taxon>
        <taxon>Endopterygota</taxon>
        <taxon>Hymenoptera</taxon>
        <taxon>Apocrita</taxon>
        <taxon>Aculeata</taxon>
        <taxon>Vespoidea</taxon>
        <taxon>Vespidae</taxon>
        <taxon>Vespinae</taxon>
        <taxon>Vespula</taxon>
    </lineage>
</organism>
<dbReference type="EMBL" id="JACSDY010000005">
    <property type="protein sequence ID" value="KAF7426936.1"/>
    <property type="molecule type" value="Genomic_DNA"/>
</dbReference>
<keyword evidence="2" id="KW-1185">Reference proteome</keyword>
<gene>
    <name evidence="1" type="ORF">H0235_006630</name>
</gene>
<dbReference type="Proteomes" id="UP000600918">
    <property type="component" value="Unassembled WGS sequence"/>
</dbReference>
<reference evidence="1" key="1">
    <citation type="journal article" date="2020" name="G3 (Bethesda)">
        <title>High-Quality Assemblies for Three Invasive Social Wasps from the &lt;i&gt;Vespula&lt;/i&gt; Genus.</title>
        <authorList>
            <person name="Harrop T.W.R."/>
            <person name="Guhlin J."/>
            <person name="McLaughlin G.M."/>
            <person name="Permina E."/>
            <person name="Stockwell P."/>
            <person name="Gilligan J."/>
            <person name="Le Lec M.F."/>
            <person name="Gruber M.A.M."/>
            <person name="Quinn O."/>
            <person name="Lovegrove M."/>
            <person name="Duncan E.J."/>
            <person name="Remnant E.J."/>
            <person name="Van Eeckhoven J."/>
            <person name="Graham B."/>
            <person name="Knapp R.A."/>
            <person name="Langford K.W."/>
            <person name="Kronenberg Z."/>
            <person name="Press M.O."/>
            <person name="Eacker S.M."/>
            <person name="Wilson-Rankin E.E."/>
            <person name="Purcell J."/>
            <person name="Lester P.J."/>
            <person name="Dearden P.K."/>
        </authorList>
    </citation>
    <scope>NUCLEOTIDE SEQUENCE</scope>
    <source>
        <strain evidence="1">Volc-1</strain>
    </source>
</reference>
<name>A0A834UAI8_VESPE</name>